<keyword evidence="1" id="KW-1133">Transmembrane helix</keyword>
<keyword evidence="1" id="KW-0472">Membrane</keyword>
<dbReference type="AlphaFoldDB" id="Q11KR8"/>
<accession>Q11KR8</accession>
<feature type="transmembrane region" description="Helical" evidence="1">
    <location>
        <begin position="20"/>
        <end position="38"/>
    </location>
</feature>
<evidence type="ECO:0000259" key="2">
    <source>
        <dbReference type="Pfam" id="PF07811"/>
    </source>
</evidence>
<dbReference type="EMBL" id="CP000390">
    <property type="protein sequence ID" value="ABG62007.1"/>
    <property type="molecule type" value="Genomic_DNA"/>
</dbReference>
<evidence type="ECO:0000256" key="1">
    <source>
        <dbReference type="SAM" id="Phobius"/>
    </source>
</evidence>
<organism evidence="3">
    <name type="scientific">Chelativorans sp. (strain BNC1)</name>
    <dbReference type="NCBI Taxonomy" id="266779"/>
    <lineage>
        <taxon>Bacteria</taxon>
        <taxon>Pseudomonadati</taxon>
        <taxon>Pseudomonadota</taxon>
        <taxon>Alphaproteobacteria</taxon>
        <taxon>Hyphomicrobiales</taxon>
        <taxon>Phyllobacteriaceae</taxon>
        <taxon>Chelativorans</taxon>
    </lineage>
</organism>
<dbReference type="HOGENOM" id="CLU_151980_0_0_5"/>
<dbReference type="eggNOG" id="COG4961">
    <property type="taxonomic scope" value="Bacteria"/>
</dbReference>
<dbReference type="OrthoDB" id="8280098at2"/>
<evidence type="ECO:0000313" key="3">
    <source>
        <dbReference type="EMBL" id="ABG62007.1"/>
    </source>
</evidence>
<name>Q11KR8_CHESB</name>
<dbReference type="KEGG" id="mes:Meso_0607"/>
<protein>
    <submittedName>
        <fullName evidence="3">TadE-like protein</fullName>
    </submittedName>
</protein>
<keyword evidence="1" id="KW-0812">Transmembrane</keyword>
<gene>
    <name evidence="3" type="ordered locus">Meso_0607</name>
</gene>
<reference evidence="3" key="1">
    <citation type="submission" date="2006-06" db="EMBL/GenBank/DDBJ databases">
        <title>Complete sequence of chromosome of Chelativorans sp. BNC1.</title>
        <authorList>
            <consortium name="US DOE Joint Genome Institute"/>
            <person name="Copeland A."/>
            <person name="Lucas S."/>
            <person name="Lapidus A."/>
            <person name="Barry K."/>
            <person name="Detter J.C."/>
            <person name="Glavina del Rio T."/>
            <person name="Hammon N."/>
            <person name="Israni S."/>
            <person name="Dalin E."/>
            <person name="Tice H."/>
            <person name="Pitluck S."/>
            <person name="Chertkov O."/>
            <person name="Brettin T."/>
            <person name="Bruce D."/>
            <person name="Han C."/>
            <person name="Tapia R."/>
            <person name="Gilna P."/>
            <person name="Schmutz J."/>
            <person name="Larimer F."/>
            <person name="Land M."/>
            <person name="Hauser L."/>
            <person name="Kyrpides N."/>
            <person name="Mikhailova N."/>
            <person name="Richardson P."/>
        </authorList>
    </citation>
    <scope>NUCLEOTIDE SEQUENCE</scope>
    <source>
        <strain evidence="3">BNC1</strain>
    </source>
</reference>
<dbReference type="InterPro" id="IPR012495">
    <property type="entry name" value="TadE-like_dom"/>
</dbReference>
<sequence>MSGKQRLFRRFLESGSGAAAVEFAIVCMPLLLICLGIVEFGRAFFVRNDLSYAADVAARKVLIGQIPAGAPSSDAASGLETAVREAFVGDASLLQIAVGEETVDGARYRTLSIRYPFTFLVPGLDDSPFALGVSRRIPAG</sequence>
<dbReference type="STRING" id="266779.Meso_0607"/>
<feature type="domain" description="TadE-like" evidence="2">
    <location>
        <begin position="17"/>
        <end position="59"/>
    </location>
</feature>
<proteinExistence type="predicted"/>
<dbReference type="Pfam" id="PF07811">
    <property type="entry name" value="TadE"/>
    <property type="match status" value="1"/>
</dbReference>